<evidence type="ECO:0000313" key="3">
    <source>
        <dbReference type="Proteomes" id="UP001164929"/>
    </source>
</evidence>
<dbReference type="PANTHER" id="PTHR43070:SF3">
    <property type="entry name" value="HOMOSERINE DEHYDROGENASE"/>
    <property type="match status" value="1"/>
</dbReference>
<dbReference type="Proteomes" id="UP001164929">
    <property type="component" value="Chromosome 4"/>
</dbReference>
<protein>
    <recommendedName>
        <fullName evidence="4">Homoserine dehydrogenase</fullName>
    </recommendedName>
</protein>
<keyword evidence="1" id="KW-0521">NADP</keyword>
<dbReference type="EMBL" id="JAQIZT010000004">
    <property type="protein sequence ID" value="KAJ7001758.1"/>
    <property type="molecule type" value="Genomic_DNA"/>
</dbReference>
<reference evidence="2 3" key="1">
    <citation type="journal article" date="2023" name="Mol. Ecol. Resour.">
        <title>Chromosome-level genome assembly of a triploid poplar Populus alba 'Berolinensis'.</title>
        <authorList>
            <person name="Chen S."/>
            <person name="Yu Y."/>
            <person name="Wang X."/>
            <person name="Wang S."/>
            <person name="Zhang T."/>
            <person name="Zhou Y."/>
            <person name="He R."/>
            <person name="Meng N."/>
            <person name="Wang Y."/>
            <person name="Liu W."/>
            <person name="Liu Z."/>
            <person name="Liu J."/>
            <person name="Guo Q."/>
            <person name="Huang H."/>
            <person name="Sederoff R.R."/>
            <person name="Wang G."/>
            <person name="Qu G."/>
            <person name="Chen S."/>
        </authorList>
    </citation>
    <scope>NUCLEOTIDE SEQUENCE [LARGE SCALE GENOMIC DNA]</scope>
    <source>
        <strain evidence="2">SC-2020</strain>
    </source>
</reference>
<dbReference type="InterPro" id="IPR011147">
    <property type="entry name" value="Bifunc_Aspkin/hSer_DH"/>
</dbReference>
<dbReference type="Gene3D" id="3.40.50.720">
    <property type="entry name" value="NAD(P)-binding Rossmann-like Domain"/>
    <property type="match status" value="1"/>
</dbReference>
<accession>A0AAD6R3Y0</accession>
<dbReference type="GO" id="GO:0009067">
    <property type="term" value="P:aspartate family amino acid biosynthetic process"/>
    <property type="evidence" value="ECO:0007669"/>
    <property type="project" value="InterPro"/>
</dbReference>
<dbReference type="InterPro" id="IPR036291">
    <property type="entry name" value="NAD(P)-bd_dom_sf"/>
</dbReference>
<dbReference type="AlphaFoldDB" id="A0AAD6R3Y0"/>
<dbReference type="SUPFAM" id="SSF51735">
    <property type="entry name" value="NAD(P)-binding Rossmann-fold domains"/>
    <property type="match status" value="1"/>
</dbReference>
<gene>
    <name evidence="2" type="ORF">NC653_011993</name>
</gene>
<dbReference type="PANTHER" id="PTHR43070">
    <property type="match status" value="1"/>
</dbReference>
<comment type="caution">
    <text evidence="2">The sequence shown here is derived from an EMBL/GenBank/DDBJ whole genome shotgun (WGS) entry which is preliminary data.</text>
</comment>
<organism evidence="2 3">
    <name type="scientific">Populus alba x Populus x berolinensis</name>
    <dbReference type="NCBI Taxonomy" id="444605"/>
    <lineage>
        <taxon>Eukaryota</taxon>
        <taxon>Viridiplantae</taxon>
        <taxon>Streptophyta</taxon>
        <taxon>Embryophyta</taxon>
        <taxon>Tracheophyta</taxon>
        <taxon>Spermatophyta</taxon>
        <taxon>Magnoliopsida</taxon>
        <taxon>eudicotyledons</taxon>
        <taxon>Gunneridae</taxon>
        <taxon>Pentapetalae</taxon>
        <taxon>rosids</taxon>
        <taxon>fabids</taxon>
        <taxon>Malpighiales</taxon>
        <taxon>Salicaceae</taxon>
        <taxon>Saliceae</taxon>
        <taxon>Populus</taxon>
    </lineage>
</organism>
<keyword evidence="3" id="KW-1185">Reference proteome</keyword>
<name>A0AAD6R3Y0_9ROSI</name>
<sequence>MKPLHFGWYWQGVHLRVVGVCDSKALVFASDVITRELNDQTLSEVCRFKSNGSSLSALGDLGECIVNGNTESKRKVMDIAALLGKATGLAFVDCSASSETIRMLNQVVDMGCCVVLANKKASYFYNGNKLEDYDKLVSYPRRIRHESTVGAGLPVIASLNRLLSSGDPVHRTLGYVMSDGEDGKPFSEVVKVAKNLGFMNQVSA</sequence>
<evidence type="ECO:0008006" key="4">
    <source>
        <dbReference type="Google" id="ProtNLM"/>
    </source>
</evidence>
<dbReference type="GO" id="GO:0004412">
    <property type="term" value="F:homoserine dehydrogenase activity"/>
    <property type="evidence" value="ECO:0007669"/>
    <property type="project" value="InterPro"/>
</dbReference>
<proteinExistence type="predicted"/>
<evidence type="ECO:0000313" key="2">
    <source>
        <dbReference type="EMBL" id="KAJ7001758.1"/>
    </source>
</evidence>
<evidence type="ECO:0000256" key="1">
    <source>
        <dbReference type="ARBA" id="ARBA00022857"/>
    </source>
</evidence>